<dbReference type="InterPro" id="IPR019428">
    <property type="entry name" value="7TM_GPCR_serpentine_rcpt_Str"/>
</dbReference>
<dbReference type="EnsemblMetazoa" id="PPA16381.1">
    <property type="protein sequence ID" value="PPA16381.1"/>
    <property type="gene ID" value="WBGene00105935"/>
</dbReference>
<accession>A0A8R1UAN2</accession>
<reference evidence="2" key="1">
    <citation type="journal article" date="2008" name="Nat. Genet.">
        <title>The Pristionchus pacificus genome provides a unique perspective on nematode lifestyle and parasitism.</title>
        <authorList>
            <person name="Dieterich C."/>
            <person name="Clifton S.W."/>
            <person name="Schuster L.N."/>
            <person name="Chinwalla A."/>
            <person name="Delehaunty K."/>
            <person name="Dinkelacker I."/>
            <person name="Fulton L."/>
            <person name="Fulton R."/>
            <person name="Godfrey J."/>
            <person name="Minx P."/>
            <person name="Mitreva M."/>
            <person name="Roeseler W."/>
            <person name="Tian H."/>
            <person name="Witte H."/>
            <person name="Yang S.P."/>
            <person name="Wilson R.K."/>
            <person name="Sommer R.J."/>
        </authorList>
    </citation>
    <scope>NUCLEOTIDE SEQUENCE [LARGE SCALE GENOMIC DNA]</scope>
    <source>
        <strain evidence="2">PS312</strain>
    </source>
</reference>
<dbReference type="PANTHER" id="PTHR22943:SF248">
    <property type="entry name" value="SEVEN TM RECEPTOR"/>
    <property type="match status" value="1"/>
</dbReference>
<dbReference type="Pfam" id="PF10326">
    <property type="entry name" value="7TM_GPCR_Str"/>
    <property type="match status" value="1"/>
</dbReference>
<name>A0A2A6C2F7_PRIPA</name>
<reference evidence="1" key="2">
    <citation type="submission" date="2022-06" db="UniProtKB">
        <authorList>
            <consortium name="EnsemblMetazoa"/>
        </authorList>
    </citation>
    <scope>IDENTIFICATION</scope>
    <source>
        <strain evidence="1">PS312</strain>
    </source>
</reference>
<dbReference type="AlphaFoldDB" id="A0A2A6C2F7"/>
<evidence type="ECO:0000313" key="1">
    <source>
        <dbReference type="EnsemblMetazoa" id="PPA16381.1"/>
    </source>
</evidence>
<dbReference type="Proteomes" id="UP000005239">
    <property type="component" value="Unassembled WGS sequence"/>
</dbReference>
<gene>
    <name evidence="1" type="primary">WBGene00105935</name>
</gene>
<protein>
    <submittedName>
        <fullName evidence="1">Uncharacterized protein</fullName>
    </submittedName>
</protein>
<proteinExistence type="predicted"/>
<sequence length="368" mass="41616">MLILIAVHKVIILEPSFFPKKRRIFLRFLVAASILGNGTLLLLLMHRRSRVLENYRHLLASFALTDIAISMYHAWYIPVLLSSYACALSGYGPLTARGFVARWSIIIYTVSFNFPFYILCMHIVYLSFCTNPAPNRLFAILDEYGITLGNEKLSYVVVYYQVTQNMNCTIRIANAQDANMATNYTTFAIVFVACCLCGGMILISAICIWKITVNGGYSSTTHSFATIPCPSCTFFNSGPFIADTVLIYCVGSDYWERAWPTNDASMVKMSMPIFISTLENIESQSLRELTFLICANSCLKLSQTGSYMLLTRFRLSCSRTNSVRFRATLNEWLDVIFGRTAESNEQNAKERTRMHNSILRNAPRSSIL</sequence>
<organism evidence="1 2">
    <name type="scientific">Pristionchus pacificus</name>
    <name type="common">Parasitic nematode worm</name>
    <dbReference type="NCBI Taxonomy" id="54126"/>
    <lineage>
        <taxon>Eukaryota</taxon>
        <taxon>Metazoa</taxon>
        <taxon>Ecdysozoa</taxon>
        <taxon>Nematoda</taxon>
        <taxon>Chromadorea</taxon>
        <taxon>Rhabditida</taxon>
        <taxon>Rhabditina</taxon>
        <taxon>Diplogasteromorpha</taxon>
        <taxon>Diplogasteroidea</taxon>
        <taxon>Neodiplogasteridae</taxon>
        <taxon>Pristionchus</taxon>
    </lineage>
</organism>
<dbReference type="PANTHER" id="PTHR22943">
    <property type="entry name" value="7-TRANSMEMBRANE DOMAIN RECEPTOR C.ELEGANS"/>
    <property type="match status" value="1"/>
</dbReference>
<evidence type="ECO:0000313" key="2">
    <source>
        <dbReference type="Proteomes" id="UP000005239"/>
    </source>
</evidence>
<keyword evidence="2" id="KW-1185">Reference proteome</keyword>
<accession>A0A2A6C2F7</accession>